<dbReference type="PANTHER" id="PTHR22883">
    <property type="entry name" value="ZINC FINGER DHHC DOMAIN CONTAINING PROTEIN"/>
    <property type="match status" value="1"/>
</dbReference>
<evidence type="ECO:0000313" key="11">
    <source>
        <dbReference type="EnsemblPlants" id="Zm00001eb036890_P001"/>
    </source>
</evidence>
<dbReference type="AlphaFoldDB" id="A0A804LU63"/>
<protein>
    <recommendedName>
        <fullName evidence="8">S-acyltransferase</fullName>
        <ecNumber evidence="8">2.3.1.225</ecNumber>
    </recommendedName>
    <alternativeName>
        <fullName evidence="8">Palmitoyltransferase</fullName>
    </alternativeName>
</protein>
<dbReference type="GO" id="GO:0019706">
    <property type="term" value="F:protein-cysteine S-palmitoyltransferase activity"/>
    <property type="evidence" value="ECO:0007669"/>
    <property type="project" value="UniProtKB-EC"/>
</dbReference>
<keyword evidence="3 8" id="KW-0808">Transferase</keyword>
<feature type="transmembrane region" description="Helical" evidence="8">
    <location>
        <begin position="151"/>
        <end position="174"/>
    </location>
</feature>
<reference evidence="11" key="3">
    <citation type="submission" date="2021-05" db="UniProtKB">
        <authorList>
            <consortium name="EnsemblPlants"/>
        </authorList>
    </citation>
    <scope>IDENTIFICATION</scope>
    <source>
        <strain evidence="11">cv. B73</strain>
    </source>
</reference>
<comment type="similarity">
    <text evidence="2 8">Belongs to the DHHC palmitoyltransferase family.</text>
</comment>
<evidence type="ECO:0000256" key="4">
    <source>
        <dbReference type="ARBA" id="ARBA00022692"/>
    </source>
</evidence>
<dbReference type="GO" id="GO:0016020">
    <property type="term" value="C:membrane"/>
    <property type="evidence" value="ECO:0007669"/>
    <property type="project" value="UniProtKB-SubCell"/>
</dbReference>
<name>A0A804LU63_MAIZE</name>
<evidence type="ECO:0000256" key="7">
    <source>
        <dbReference type="ARBA" id="ARBA00023315"/>
    </source>
</evidence>
<feature type="transmembrane region" description="Helical" evidence="8">
    <location>
        <begin position="71"/>
        <end position="94"/>
    </location>
</feature>
<feature type="region of interest" description="Disordered" evidence="9">
    <location>
        <begin position="353"/>
        <end position="375"/>
    </location>
</feature>
<proteinExistence type="evidence at protein level"/>
<evidence type="ECO:0007829" key="13">
    <source>
        <dbReference type="PeptideAtlas" id="A0A804LU63"/>
    </source>
</evidence>
<keyword evidence="13" id="KW-1267">Proteomics identification</keyword>
<evidence type="ECO:0000256" key="5">
    <source>
        <dbReference type="ARBA" id="ARBA00022989"/>
    </source>
</evidence>
<organism evidence="11 12">
    <name type="scientific">Zea mays</name>
    <name type="common">Maize</name>
    <dbReference type="NCBI Taxonomy" id="4577"/>
    <lineage>
        <taxon>Eukaryota</taxon>
        <taxon>Viridiplantae</taxon>
        <taxon>Streptophyta</taxon>
        <taxon>Embryophyta</taxon>
        <taxon>Tracheophyta</taxon>
        <taxon>Spermatophyta</taxon>
        <taxon>Magnoliopsida</taxon>
        <taxon>Liliopsida</taxon>
        <taxon>Poales</taxon>
        <taxon>Poaceae</taxon>
        <taxon>PACMAD clade</taxon>
        <taxon>Panicoideae</taxon>
        <taxon>Andropogonodae</taxon>
        <taxon>Andropogoneae</taxon>
        <taxon>Tripsacinae</taxon>
        <taxon>Zea</taxon>
    </lineage>
</organism>
<keyword evidence="5 8" id="KW-1133">Transmembrane helix</keyword>
<dbReference type="Proteomes" id="UP000007305">
    <property type="component" value="Chromosome 1"/>
</dbReference>
<reference evidence="11" key="2">
    <citation type="submission" date="2019-07" db="EMBL/GenBank/DDBJ databases">
        <authorList>
            <person name="Seetharam A."/>
            <person name="Woodhouse M."/>
            <person name="Cannon E."/>
        </authorList>
    </citation>
    <scope>NUCLEOTIDE SEQUENCE [LARGE SCALE GENOMIC DNA]</scope>
    <source>
        <strain evidence="11">cv. B73</strain>
    </source>
</reference>
<dbReference type="Pfam" id="PF01529">
    <property type="entry name" value="DHHC"/>
    <property type="match status" value="1"/>
</dbReference>
<keyword evidence="12" id="KW-1185">Reference proteome</keyword>
<dbReference type="EC" id="2.3.1.225" evidence="8"/>
<feature type="transmembrane region" description="Helical" evidence="8">
    <location>
        <begin position="42"/>
        <end position="65"/>
    </location>
</feature>
<evidence type="ECO:0000256" key="6">
    <source>
        <dbReference type="ARBA" id="ARBA00023136"/>
    </source>
</evidence>
<reference evidence="12" key="1">
    <citation type="submission" date="2015-12" db="EMBL/GenBank/DDBJ databases">
        <title>Update maize B73 reference genome by single molecule sequencing technologies.</title>
        <authorList>
            <consortium name="Maize Genome Sequencing Project"/>
            <person name="Ware D."/>
        </authorList>
    </citation>
    <scope>NUCLEOTIDE SEQUENCE [LARGE SCALE GENOMIC DNA]</scope>
    <source>
        <strain evidence="12">cv. B73</strain>
    </source>
</reference>
<comment type="subcellular location">
    <subcellularLocation>
        <location evidence="1">Membrane</location>
        <topology evidence="1">Multi-pass membrane protein</topology>
    </subcellularLocation>
</comment>
<evidence type="ECO:0000256" key="1">
    <source>
        <dbReference type="ARBA" id="ARBA00004141"/>
    </source>
</evidence>
<keyword evidence="6 8" id="KW-0472">Membrane</keyword>
<dbReference type="OrthoDB" id="4096362at2759"/>
<dbReference type="EnsemblPlants" id="Zm00001eb036890_T001">
    <property type="protein sequence ID" value="Zm00001eb036890_P001"/>
    <property type="gene ID" value="Zm00001eb036890"/>
</dbReference>
<dbReference type="InterPro" id="IPR039859">
    <property type="entry name" value="PFA4/ZDH16/20/ERF2-like"/>
</dbReference>
<feature type="transmembrane region" description="Helical" evidence="8">
    <location>
        <begin position="194"/>
        <end position="219"/>
    </location>
</feature>
<evidence type="ECO:0000313" key="12">
    <source>
        <dbReference type="Proteomes" id="UP000007305"/>
    </source>
</evidence>
<keyword evidence="4 8" id="KW-0812">Transmembrane</keyword>
<sequence>MYVPPPPTGGAGEQPRVYQVWRGSNEFFLQGRFIFGPDVRSVFLTMFLIIAPVVVFCVFVARHLINDFPDSWGISVMVVVVVFTVYDLTLLLCTSGRDPGIIPRNTHPPEPESIDGINDTGVQTPQQFRLPRTKEVVVNGISCIGLRNYRFFYMFVSSTTLLCLYVFAFCWVYVIKIRAAEHLSIWKALLKTPASIVLIIYCFLCVWFVGGLSVFHLYLMGTNQTTYENFRYRYDRRDNPYNRGTLNNFLEIFCTAIPPSKNNFRARVTVEQGLQQTRSQSRGFMSPSMGKPTIGELEMGRKPVVPWDEPRTAADIRDLEAGFGGMFDEKEGRVAHASPDLSRDLPAEFVEGRTGMHSRQSSWVQRGGDASEASALQMATVHTAEDSNHVPWSGTR</sequence>
<evidence type="ECO:0000256" key="2">
    <source>
        <dbReference type="ARBA" id="ARBA00008574"/>
    </source>
</evidence>
<evidence type="ECO:0000256" key="3">
    <source>
        <dbReference type="ARBA" id="ARBA00022679"/>
    </source>
</evidence>
<dbReference type="InterPro" id="IPR001594">
    <property type="entry name" value="Palmitoyltrfase_DHHC"/>
</dbReference>
<accession>A0A804LU63</accession>
<gene>
    <name evidence="11" type="primary">LOC100274096</name>
</gene>
<evidence type="ECO:0000259" key="10">
    <source>
        <dbReference type="Pfam" id="PF01529"/>
    </source>
</evidence>
<dbReference type="Gramene" id="Zm00001eb036890_T001">
    <property type="protein sequence ID" value="Zm00001eb036890_P001"/>
    <property type="gene ID" value="Zm00001eb036890"/>
</dbReference>
<comment type="domain">
    <text evidence="8">The DHHC domain is required for palmitoyltransferase activity.</text>
</comment>
<dbReference type="PANTHER" id="PTHR22883:SF317">
    <property type="entry name" value="S-ACYLTRANSFERASE"/>
    <property type="match status" value="1"/>
</dbReference>
<keyword evidence="7 8" id="KW-0012">Acyltransferase</keyword>
<feature type="domain" description="Palmitoyltransferase DHHC" evidence="10">
    <location>
        <begin position="142"/>
        <end position="231"/>
    </location>
</feature>
<evidence type="ECO:0000256" key="8">
    <source>
        <dbReference type="RuleBase" id="RU079119"/>
    </source>
</evidence>
<evidence type="ECO:0000256" key="9">
    <source>
        <dbReference type="SAM" id="MobiDB-lite"/>
    </source>
</evidence>
<comment type="catalytic activity">
    <reaction evidence="8">
        <text>L-cysteinyl-[protein] + hexadecanoyl-CoA = S-hexadecanoyl-L-cysteinyl-[protein] + CoA</text>
        <dbReference type="Rhea" id="RHEA:36683"/>
        <dbReference type="Rhea" id="RHEA-COMP:10131"/>
        <dbReference type="Rhea" id="RHEA-COMP:11032"/>
        <dbReference type="ChEBI" id="CHEBI:29950"/>
        <dbReference type="ChEBI" id="CHEBI:57287"/>
        <dbReference type="ChEBI" id="CHEBI:57379"/>
        <dbReference type="ChEBI" id="CHEBI:74151"/>
        <dbReference type="EC" id="2.3.1.225"/>
    </reaction>
</comment>